<feature type="domain" description="Methyltransferase small" evidence="5">
    <location>
        <begin position="39"/>
        <end position="183"/>
    </location>
</feature>
<dbReference type="SUPFAM" id="SSF53335">
    <property type="entry name" value="S-adenosyl-L-methionine-dependent methyltransferases"/>
    <property type="match status" value="1"/>
</dbReference>
<dbReference type="InterPro" id="IPR002052">
    <property type="entry name" value="DNA_methylase_N6_adenine_CS"/>
</dbReference>
<keyword evidence="2" id="KW-0698">rRNA processing</keyword>
<dbReference type="PANTHER" id="PTHR47816">
    <property type="entry name" value="RIBOSOMAL RNA SMALL SUBUNIT METHYLTRANSFERASE C"/>
    <property type="match status" value="1"/>
</dbReference>
<dbReference type="EMBL" id="MHIA01000033">
    <property type="protein sequence ID" value="OGY41138.1"/>
    <property type="molecule type" value="Genomic_DNA"/>
</dbReference>
<keyword evidence="1" id="KW-0963">Cytoplasm</keyword>
<evidence type="ECO:0000313" key="7">
    <source>
        <dbReference type="Proteomes" id="UP000176260"/>
    </source>
</evidence>
<dbReference type="Gene3D" id="3.40.50.150">
    <property type="entry name" value="Vaccinia Virus protein VP39"/>
    <property type="match status" value="1"/>
</dbReference>
<dbReference type="Pfam" id="PF05175">
    <property type="entry name" value="MTS"/>
    <property type="match status" value="1"/>
</dbReference>
<dbReference type="InterPro" id="IPR007848">
    <property type="entry name" value="Small_mtfrase_dom"/>
</dbReference>
<dbReference type="GO" id="GO:0008757">
    <property type="term" value="F:S-adenosylmethionine-dependent methyltransferase activity"/>
    <property type="evidence" value="ECO:0007669"/>
    <property type="project" value="InterPro"/>
</dbReference>
<protein>
    <recommendedName>
        <fullName evidence="5">Methyltransferase small domain-containing protein</fullName>
    </recommendedName>
</protein>
<dbReference type="CDD" id="cd02440">
    <property type="entry name" value="AdoMet_MTases"/>
    <property type="match status" value="1"/>
</dbReference>
<comment type="caution">
    <text evidence="6">The sequence shown here is derived from an EMBL/GenBank/DDBJ whole genome shotgun (WGS) entry which is preliminary data.</text>
</comment>
<evidence type="ECO:0000256" key="1">
    <source>
        <dbReference type="ARBA" id="ARBA00022490"/>
    </source>
</evidence>
<proteinExistence type="predicted"/>
<dbReference type="GO" id="GO:0008170">
    <property type="term" value="F:N-methyltransferase activity"/>
    <property type="evidence" value="ECO:0007669"/>
    <property type="project" value="UniProtKB-ARBA"/>
</dbReference>
<organism evidence="6 7">
    <name type="scientific">Candidatus Buchananbacteria bacterium RBG_13_39_9</name>
    <dbReference type="NCBI Taxonomy" id="1797531"/>
    <lineage>
        <taxon>Bacteria</taxon>
        <taxon>Candidatus Buchananiibacteriota</taxon>
    </lineage>
</organism>
<reference evidence="6 7" key="1">
    <citation type="journal article" date="2016" name="Nat. Commun.">
        <title>Thousands of microbial genomes shed light on interconnected biogeochemical processes in an aquifer system.</title>
        <authorList>
            <person name="Anantharaman K."/>
            <person name="Brown C.T."/>
            <person name="Hug L.A."/>
            <person name="Sharon I."/>
            <person name="Castelle C.J."/>
            <person name="Probst A.J."/>
            <person name="Thomas B.C."/>
            <person name="Singh A."/>
            <person name="Wilkins M.J."/>
            <person name="Karaoz U."/>
            <person name="Brodie E.L."/>
            <person name="Williams K.H."/>
            <person name="Hubbard S.S."/>
            <person name="Banfield J.F."/>
        </authorList>
    </citation>
    <scope>NUCLEOTIDE SEQUENCE [LARGE SCALE GENOMIC DNA]</scope>
</reference>
<evidence type="ECO:0000256" key="3">
    <source>
        <dbReference type="ARBA" id="ARBA00022603"/>
    </source>
</evidence>
<gene>
    <name evidence="6" type="ORF">A2Y67_00865</name>
</gene>
<dbReference type="InterPro" id="IPR046977">
    <property type="entry name" value="RsmC/RlmG"/>
</dbReference>
<dbReference type="InterPro" id="IPR029063">
    <property type="entry name" value="SAM-dependent_MTases_sf"/>
</dbReference>
<evidence type="ECO:0000313" key="6">
    <source>
        <dbReference type="EMBL" id="OGY41138.1"/>
    </source>
</evidence>
<keyword evidence="4" id="KW-0808">Transferase</keyword>
<accession>A0A1G1XM95</accession>
<dbReference type="GO" id="GO:0032259">
    <property type="term" value="P:methylation"/>
    <property type="evidence" value="ECO:0007669"/>
    <property type="project" value="UniProtKB-KW"/>
</dbReference>
<evidence type="ECO:0000256" key="2">
    <source>
        <dbReference type="ARBA" id="ARBA00022552"/>
    </source>
</evidence>
<dbReference type="Proteomes" id="UP000176260">
    <property type="component" value="Unassembled WGS sequence"/>
</dbReference>
<dbReference type="GO" id="GO:0006364">
    <property type="term" value="P:rRNA processing"/>
    <property type="evidence" value="ECO:0007669"/>
    <property type="project" value="UniProtKB-KW"/>
</dbReference>
<name>A0A1G1XM95_9BACT</name>
<dbReference type="AlphaFoldDB" id="A0A1G1XM95"/>
<sequence length="223" mass="25582">MFNKVIKGEFQSIPRQALRLKEMHNAKITNINCCGLKIIIYPGVFDTSYDSELMAKSIEIKRSENFLEIGCGSGIVSIILGRKAQSGVGVDINNQAVENSKENARIFKIKNVTFFKSDVFANVKGKYNVIASNPPYTKHDVKDDIDKMFWDPQNKMKRKFFKGAGKFLKPKGHLYFGWANFADIDVDLPFKLARENGFKLVKVFSKTHPRNRFKLFVLEFNRK</sequence>
<evidence type="ECO:0000259" key="5">
    <source>
        <dbReference type="Pfam" id="PF05175"/>
    </source>
</evidence>
<keyword evidence="3" id="KW-0489">Methyltransferase</keyword>
<dbReference type="GO" id="GO:0003676">
    <property type="term" value="F:nucleic acid binding"/>
    <property type="evidence" value="ECO:0007669"/>
    <property type="project" value="InterPro"/>
</dbReference>
<dbReference type="PROSITE" id="PS00092">
    <property type="entry name" value="N6_MTASE"/>
    <property type="match status" value="1"/>
</dbReference>
<dbReference type="PANTHER" id="PTHR47816:SF4">
    <property type="entry name" value="RIBOSOMAL RNA SMALL SUBUNIT METHYLTRANSFERASE C"/>
    <property type="match status" value="1"/>
</dbReference>
<evidence type="ECO:0000256" key="4">
    <source>
        <dbReference type="ARBA" id="ARBA00022679"/>
    </source>
</evidence>